<protein>
    <recommendedName>
        <fullName evidence="7">DNA 3'-5' helicase</fullName>
        <ecNumber evidence="7">5.6.2.4</ecNumber>
    </recommendedName>
</protein>
<proteinExistence type="inferred from homology"/>
<dbReference type="SMART" id="SM00487">
    <property type="entry name" value="DEXDc"/>
    <property type="match status" value="1"/>
</dbReference>
<dbReference type="SUPFAM" id="SSF52540">
    <property type="entry name" value="P-loop containing nucleoside triphosphate hydrolases"/>
    <property type="match status" value="1"/>
</dbReference>
<dbReference type="GO" id="GO:0005737">
    <property type="term" value="C:cytoplasm"/>
    <property type="evidence" value="ECO:0007669"/>
    <property type="project" value="TreeGrafter"/>
</dbReference>
<reference evidence="11" key="1">
    <citation type="journal article" date="2020" name="Nat. Commun.">
        <title>Large-scale genome sequencing of mycorrhizal fungi provides insights into the early evolution of symbiotic traits.</title>
        <authorList>
            <person name="Miyauchi S."/>
            <person name="Kiss E."/>
            <person name="Kuo A."/>
            <person name="Drula E."/>
            <person name="Kohler A."/>
            <person name="Sanchez-Garcia M."/>
            <person name="Morin E."/>
            <person name="Andreopoulos B."/>
            <person name="Barry K.W."/>
            <person name="Bonito G."/>
            <person name="Buee M."/>
            <person name="Carver A."/>
            <person name="Chen C."/>
            <person name="Cichocki N."/>
            <person name="Clum A."/>
            <person name="Culley D."/>
            <person name="Crous P.W."/>
            <person name="Fauchery L."/>
            <person name="Girlanda M."/>
            <person name="Hayes R.D."/>
            <person name="Keri Z."/>
            <person name="LaButti K."/>
            <person name="Lipzen A."/>
            <person name="Lombard V."/>
            <person name="Magnuson J."/>
            <person name="Maillard F."/>
            <person name="Murat C."/>
            <person name="Nolan M."/>
            <person name="Ohm R.A."/>
            <person name="Pangilinan J."/>
            <person name="Pereira M.F."/>
            <person name="Perotto S."/>
            <person name="Peter M."/>
            <person name="Pfister S."/>
            <person name="Riley R."/>
            <person name="Sitrit Y."/>
            <person name="Stielow J.B."/>
            <person name="Szollosi G."/>
            <person name="Zifcakova L."/>
            <person name="Stursova M."/>
            <person name="Spatafora J.W."/>
            <person name="Tedersoo L."/>
            <person name="Vaario L.M."/>
            <person name="Yamada A."/>
            <person name="Yan M."/>
            <person name="Wang P."/>
            <person name="Xu J."/>
            <person name="Bruns T."/>
            <person name="Baldrian P."/>
            <person name="Vilgalys R."/>
            <person name="Dunand C."/>
            <person name="Henrissat B."/>
            <person name="Grigoriev I.V."/>
            <person name="Hibbett D."/>
            <person name="Nagy L.G."/>
            <person name="Martin F.M."/>
        </authorList>
    </citation>
    <scope>NUCLEOTIDE SEQUENCE</scope>
    <source>
        <strain evidence="11">UH-Tt-Lm1</strain>
    </source>
</reference>
<evidence type="ECO:0000259" key="9">
    <source>
        <dbReference type="PROSITE" id="PS51192"/>
    </source>
</evidence>
<dbReference type="EC" id="5.6.2.4" evidence="7"/>
<dbReference type="PROSITE" id="PS51192">
    <property type="entry name" value="HELICASE_ATP_BIND_1"/>
    <property type="match status" value="1"/>
</dbReference>
<keyword evidence="12" id="KW-1185">Reference proteome</keyword>
<dbReference type="Pfam" id="PF00270">
    <property type="entry name" value="DEAD"/>
    <property type="match status" value="1"/>
</dbReference>
<dbReference type="AlphaFoldDB" id="A0A9P6H5W1"/>
<sequence>MIRDTVFEAVAALSAIGVPNLPGASLASLPGLYRAPTAITPPDSSVGSELITSTPSSSVGDKEGELLRVLSLYTGRPGSTFTSDKQRLLLQGILENRAENILAVLPTGSGKSLAIFGPLLAGENGISVVVTCYTALRRQLAEQAHAFGIKFLLWNKRTLDGRPSCTTVQLVIMITDDVYQPEAKENKQVVRVTLDEAHSVFLCDTYRPKMQSMIHLREVTGQKVFLTATLAPCHEPVLLKSLGIPLPRTLLLRLPTARPNHRLQVVGLPTPEAVFPSGAQLATLLLEEWKEDPGARGIFFVRSLRDLQEFTDSCLFPVCTFYGNMTGEQKDEQLNSWFSKDHPSKWMVSTTALLHGVDYPQVNAVIFLGCPFGLYDFIQGAGRGGRGGQESLVAVLFNDIPTPLPNESPYCFREEMEKILITPSCRRRGISKTMDGEDLPCSLVPNSLLCDFCEGRLHPLVSQATSPLTIVPTLDLLSTPPSTPTEQSHRSDTHPLPTTPLPLPIASRPLPSTAAITRLGALTAQQKTDARQNYMLEEAPPAIQMQQFCQRDALDRLEEEELYLANRCNNPNGKGCKFSDSAVVAAWHIFQTPHLFEQLRKDFGFSPGQNPEVDYAVWLTSYGADTEDVRILSVFTWLCRQWYPRLKL</sequence>
<keyword evidence="3" id="KW-0067">ATP-binding</keyword>
<evidence type="ECO:0000313" key="11">
    <source>
        <dbReference type="EMBL" id="KAF9779684.1"/>
    </source>
</evidence>
<comment type="caution">
    <text evidence="11">The sequence shown here is derived from an EMBL/GenBank/DDBJ whole genome shotgun (WGS) entry which is preliminary data.</text>
</comment>
<keyword evidence="5" id="KW-0413">Isomerase</keyword>
<dbReference type="PROSITE" id="PS51194">
    <property type="entry name" value="HELICASE_CTER"/>
    <property type="match status" value="1"/>
</dbReference>
<dbReference type="GO" id="GO:0000724">
    <property type="term" value="P:double-strand break repair via homologous recombination"/>
    <property type="evidence" value="ECO:0007669"/>
    <property type="project" value="TreeGrafter"/>
</dbReference>
<dbReference type="Pfam" id="PF00271">
    <property type="entry name" value="Helicase_C"/>
    <property type="match status" value="1"/>
</dbReference>
<reference evidence="11" key="2">
    <citation type="submission" date="2020-11" db="EMBL/GenBank/DDBJ databases">
        <authorList>
            <consortium name="DOE Joint Genome Institute"/>
            <person name="Kuo A."/>
            <person name="Miyauchi S."/>
            <person name="Kiss E."/>
            <person name="Drula E."/>
            <person name="Kohler A."/>
            <person name="Sanchez-Garcia M."/>
            <person name="Andreopoulos B."/>
            <person name="Barry K.W."/>
            <person name="Bonito G."/>
            <person name="Buee M."/>
            <person name="Carver A."/>
            <person name="Chen C."/>
            <person name="Cichocki N."/>
            <person name="Clum A."/>
            <person name="Culley D."/>
            <person name="Crous P.W."/>
            <person name="Fauchery L."/>
            <person name="Girlanda M."/>
            <person name="Hayes R."/>
            <person name="Keri Z."/>
            <person name="Labutti K."/>
            <person name="Lipzen A."/>
            <person name="Lombard V."/>
            <person name="Magnuson J."/>
            <person name="Maillard F."/>
            <person name="Morin E."/>
            <person name="Murat C."/>
            <person name="Nolan M."/>
            <person name="Ohm R."/>
            <person name="Pangilinan J."/>
            <person name="Pereira M."/>
            <person name="Perotto S."/>
            <person name="Peter M."/>
            <person name="Riley R."/>
            <person name="Sitrit Y."/>
            <person name="Stielow B."/>
            <person name="Szollosi G."/>
            <person name="Zifcakova L."/>
            <person name="Stursova M."/>
            <person name="Spatafora J.W."/>
            <person name="Tedersoo L."/>
            <person name="Vaario L.-M."/>
            <person name="Yamada A."/>
            <person name="Yan M."/>
            <person name="Wang P."/>
            <person name="Xu J."/>
            <person name="Bruns T."/>
            <person name="Baldrian P."/>
            <person name="Vilgalys R."/>
            <person name="Henrissat B."/>
            <person name="Grigoriev I.V."/>
            <person name="Hibbett D."/>
            <person name="Nagy L.G."/>
            <person name="Martin F.M."/>
        </authorList>
    </citation>
    <scope>NUCLEOTIDE SEQUENCE</scope>
    <source>
        <strain evidence="11">UH-Tt-Lm1</strain>
    </source>
</reference>
<dbReference type="GO" id="GO:0043138">
    <property type="term" value="F:3'-5' DNA helicase activity"/>
    <property type="evidence" value="ECO:0007669"/>
    <property type="project" value="UniProtKB-EC"/>
</dbReference>
<dbReference type="EMBL" id="WIUZ02000019">
    <property type="protein sequence ID" value="KAF9779684.1"/>
    <property type="molecule type" value="Genomic_DNA"/>
</dbReference>
<keyword evidence="2" id="KW-0547">Nucleotide-binding</keyword>
<evidence type="ECO:0000256" key="1">
    <source>
        <dbReference type="ARBA" id="ARBA00005446"/>
    </source>
</evidence>
<dbReference type="Gene3D" id="3.40.50.300">
    <property type="entry name" value="P-loop containing nucleotide triphosphate hydrolases"/>
    <property type="match status" value="2"/>
</dbReference>
<evidence type="ECO:0000313" key="12">
    <source>
        <dbReference type="Proteomes" id="UP000736335"/>
    </source>
</evidence>
<dbReference type="GO" id="GO:0005694">
    <property type="term" value="C:chromosome"/>
    <property type="evidence" value="ECO:0007669"/>
    <property type="project" value="TreeGrafter"/>
</dbReference>
<evidence type="ECO:0000256" key="6">
    <source>
        <dbReference type="ARBA" id="ARBA00034617"/>
    </source>
</evidence>
<keyword evidence="11" id="KW-0378">Hydrolase</keyword>
<feature type="region of interest" description="Disordered" evidence="8">
    <location>
        <begin position="477"/>
        <end position="499"/>
    </location>
</feature>
<evidence type="ECO:0000256" key="7">
    <source>
        <dbReference type="ARBA" id="ARBA00034808"/>
    </source>
</evidence>
<dbReference type="SMART" id="SM00490">
    <property type="entry name" value="HELICc"/>
    <property type="match status" value="1"/>
</dbReference>
<dbReference type="PANTHER" id="PTHR13710">
    <property type="entry name" value="DNA HELICASE RECQ FAMILY MEMBER"/>
    <property type="match status" value="1"/>
</dbReference>
<dbReference type="GO" id="GO:0009378">
    <property type="term" value="F:four-way junction helicase activity"/>
    <property type="evidence" value="ECO:0007669"/>
    <property type="project" value="TreeGrafter"/>
</dbReference>
<organism evidence="11 12">
    <name type="scientific">Thelephora terrestris</name>
    <dbReference type="NCBI Taxonomy" id="56493"/>
    <lineage>
        <taxon>Eukaryota</taxon>
        <taxon>Fungi</taxon>
        <taxon>Dikarya</taxon>
        <taxon>Basidiomycota</taxon>
        <taxon>Agaricomycotina</taxon>
        <taxon>Agaricomycetes</taxon>
        <taxon>Thelephorales</taxon>
        <taxon>Thelephoraceae</taxon>
        <taxon>Thelephora</taxon>
    </lineage>
</organism>
<evidence type="ECO:0000256" key="3">
    <source>
        <dbReference type="ARBA" id="ARBA00022840"/>
    </source>
</evidence>
<dbReference type="GO" id="GO:0016787">
    <property type="term" value="F:hydrolase activity"/>
    <property type="evidence" value="ECO:0007669"/>
    <property type="project" value="UniProtKB-KW"/>
</dbReference>
<dbReference type="InterPro" id="IPR001650">
    <property type="entry name" value="Helicase_C-like"/>
</dbReference>
<feature type="domain" description="Helicase ATP-binding" evidence="9">
    <location>
        <begin position="92"/>
        <end position="248"/>
    </location>
</feature>
<dbReference type="GO" id="GO:0003677">
    <property type="term" value="F:DNA binding"/>
    <property type="evidence" value="ECO:0007669"/>
    <property type="project" value="UniProtKB-KW"/>
</dbReference>
<gene>
    <name evidence="11" type="ORF">BJ322DRAFT_1113473</name>
</gene>
<dbReference type="PANTHER" id="PTHR13710:SF105">
    <property type="entry name" value="ATP-DEPENDENT DNA HELICASE Q1"/>
    <property type="match status" value="1"/>
</dbReference>
<comment type="similarity">
    <text evidence="1">Belongs to the helicase family. RecQ subfamily.</text>
</comment>
<dbReference type="OrthoDB" id="2799352at2759"/>
<name>A0A9P6H5W1_9AGAM</name>
<feature type="domain" description="Helicase C-terminal" evidence="10">
    <location>
        <begin position="280"/>
        <end position="427"/>
    </location>
</feature>
<evidence type="ECO:0000259" key="10">
    <source>
        <dbReference type="PROSITE" id="PS51194"/>
    </source>
</evidence>
<evidence type="ECO:0000256" key="4">
    <source>
        <dbReference type="ARBA" id="ARBA00023125"/>
    </source>
</evidence>
<keyword evidence="4" id="KW-0238">DNA-binding</keyword>
<comment type="catalytic activity">
    <reaction evidence="6">
        <text>Couples ATP hydrolysis with the unwinding of duplex DNA by translocating in the 3'-5' direction.</text>
        <dbReference type="EC" id="5.6.2.4"/>
    </reaction>
</comment>
<evidence type="ECO:0000256" key="5">
    <source>
        <dbReference type="ARBA" id="ARBA00023235"/>
    </source>
</evidence>
<dbReference type="Proteomes" id="UP000736335">
    <property type="component" value="Unassembled WGS sequence"/>
</dbReference>
<evidence type="ECO:0000256" key="2">
    <source>
        <dbReference type="ARBA" id="ARBA00022741"/>
    </source>
</evidence>
<dbReference type="InterPro" id="IPR027417">
    <property type="entry name" value="P-loop_NTPase"/>
</dbReference>
<dbReference type="InterPro" id="IPR014001">
    <property type="entry name" value="Helicase_ATP-bd"/>
</dbReference>
<accession>A0A9P6H5W1</accession>
<dbReference type="InterPro" id="IPR011545">
    <property type="entry name" value="DEAD/DEAH_box_helicase_dom"/>
</dbReference>
<dbReference type="GO" id="GO:0005524">
    <property type="term" value="F:ATP binding"/>
    <property type="evidence" value="ECO:0007669"/>
    <property type="project" value="UniProtKB-KW"/>
</dbReference>
<evidence type="ECO:0000256" key="8">
    <source>
        <dbReference type="SAM" id="MobiDB-lite"/>
    </source>
</evidence>